<organism evidence="9 10">
    <name type="scientific">Luteimonas soli</name>
    <dbReference type="NCBI Taxonomy" id="1648966"/>
    <lineage>
        <taxon>Bacteria</taxon>
        <taxon>Pseudomonadati</taxon>
        <taxon>Pseudomonadota</taxon>
        <taxon>Gammaproteobacteria</taxon>
        <taxon>Lysobacterales</taxon>
        <taxon>Lysobacteraceae</taxon>
        <taxon>Luteimonas</taxon>
    </lineage>
</organism>
<comment type="subcellular location">
    <subcellularLocation>
        <location evidence="1">Cell membrane</location>
        <topology evidence="1">Multi-pass membrane protein</topology>
    </subcellularLocation>
</comment>
<evidence type="ECO:0000256" key="1">
    <source>
        <dbReference type="ARBA" id="ARBA00004651"/>
    </source>
</evidence>
<feature type="transmembrane region" description="Helical" evidence="7">
    <location>
        <begin position="136"/>
        <end position="154"/>
    </location>
</feature>
<evidence type="ECO:0000256" key="7">
    <source>
        <dbReference type="SAM" id="Phobius"/>
    </source>
</evidence>
<sequence length="533" mass="57625">MSGHAPMSSIVEQEERFGLPATPEPARAFAPPNLALATIGLALASFMQVLDTTIANVSLPTIAGNLGASANQATWVITSFAVSNAIALPLTGFLTRRFGERKLFMWATLAFVIASFLCGLANSMGLLVVARALQGFVAGPMYPVTQALLISIYPPQKRGQAIALLAMVTVVAPIAGPILGGWITDNYSWEWIFFINIPIGIFCSVVVGRQLKGRPEQLEKPKMDYVGLATLILGVGALQIMLDLGNDEDWFNSTKIIALAIMAVVGLTVFVIWELTDKDPIVNLKLFRHRNFASGTIALVMAYSAFFSVGLLVPLWLQRNLGYTAIWAGFATAPIGILPILLTPIVGKYATRMDLRWLATFAFIVMAFTSFFRAGFNLDVDFHRVAEVQLWQGLGVALFFMPVLTILLSDLEPHEIAAGSGLATFVRTLGGSFAASLTTWGWNQRSTIHHAQLTEHIGAHDPGMLQTVTQLGQGDVQRGAMLLNQMISQQAVQIGFNEIFHLLGILFLVVIVFVWFAKPPFAAKIGGAAGGGH</sequence>
<keyword evidence="4 7" id="KW-0812">Transmembrane</keyword>
<name>A0ABV7XGJ1_9GAMM</name>
<dbReference type="PANTHER" id="PTHR23501">
    <property type="entry name" value="MAJOR FACILITATOR SUPERFAMILY"/>
    <property type="match status" value="1"/>
</dbReference>
<feature type="transmembrane region" description="Helical" evidence="7">
    <location>
        <begin position="75"/>
        <end position="94"/>
    </location>
</feature>
<evidence type="ECO:0000256" key="3">
    <source>
        <dbReference type="ARBA" id="ARBA00022475"/>
    </source>
</evidence>
<accession>A0ABV7XGJ1</accession>
<dbReference type="Proteomes" id="UP001595705">
    <property type="component" value="Unassembled WGS sequence"/>
</dbReference>
<feature type="transmembrane region" description="Helical" evidence="7">
    <location>
        <begin position="161"/>
        <end position="183"/>
    </location>
</feature>
<dbReference type="InterPro" id="IPR004638">
    <property type="entry name" value="EmrB-like"/>
</dbReference>
<keyword evidence="10" id="KW-1185">Reference proteome</keyword>
<keyword evidence="3" id="KW-1003">Cell membrane</keyword>
<dbReference type="RefSeq" id="WP_386743050.1">
    <property type="nucleotide sequence ID" value="NZ_JBHRYA010000003.1"/>
</dbReference>
<evidence type="ECO:0000256" key="6">
    <source>
        <dbReference type="ARBA" id="ARBA00023136"/>
    </source>
</evidence>
<feature type="transmembrane region" description="Helical" evidence="7">
    <location>
        <begin position="254"/>
        <end position="275"/>
    </location>
</feature>
<keyword evidence="6 7" id="KW-0472">Membrane</keyword>
<gene>
    <name evidence="9" type="ORF">ACFONC_03645</name>
</gene>
<reference evidence="10" key="1">
    <citation type="journal article" date="2019" name="Int. J. Syst. Evol. Microbiol.">
        <title>The Global Catalogue of Microorganisms (GCM) 10K type strain sequencing project: providing services to taxonomists for standard genome sequencing and annotation.</title>
        <authorList>
            <consortium name="The Broad Institute Genomics Platform"/>
            <consortium name="The Broad Institute Genome Sequencing Center for Infectious Disease"/>
            <person name="Wu L."/>
            <person name="Ma J."/>
        </authorList>
    </citation>
    <scope>NUCLEOTIDE SEQUENCE [LARGE SCALE GENOMIC DNA]</scope>
    <source>
        <strain evidence="10">KCTC 42441</strain>
    </source>
</reference>
<feature type="transmembrane region" description="Helical" evidence="7">
    <location>
        <begin position="223"/>
        <end position="242"/>
    </location>
</feature>
<feature type="transmembrane region" description="Helical" evidence="7">
    <location>
        <begin position="106"/>
        <end position="130"/>
    </location>
</feature>
<dbReference type="NCBIfam" id="TIGR00711">
    <property type="entry name" value="efflux_EmrB"/>
    <property type="match status" value="1"/>
</dbReference>
<dbReference type="InterPro" id="IPR036259">
    <property type="entry name" value="MFS_trans_sf"/>
</dbReference>
<evidence type="ECO:0000256" key="2">
    <source>
        <dbReference type="ARBA" id="ARBA00022448"/>
    </source>
</evidence>
<evidence type="ECO:0000259" key="8">
    <source>
        <dbReference type="PROSITE" id="PS50850"/>
    </source>
</evidence>
<dbReference type="Pfam" id="PF07690">
    <property type="entry name" value="MFS_1"/>
    <property type="match status" value="1"/>
</dbReference>
<evidence type="ECO:0000256" key="5">
    <source>
        <dbReference type="ARBA" id="ARBA00022989"/>
    </source>
</evidence>
<feature type="transmembrane region" description="Helical" evidence="7">
    <location>
        <begin position="388"/>
        <end position="408"/>
    </location>
</feature>
<dbReference type="InterPro" id="IPR011701">
    <property type="entry name" value="MFS"/>
</dbReference>
<feature type="transmembrane region" description="Helical" evidence="7">
    <location>
        <begin position="323"/>
        <end position="345"/>
    </location>
</feature>
<feature type="transmembrane region" description="Helical" evidence="7">
    <location>
        <begin position="189"/>
        <end position="211"/>
    </location>
</feature>
<evidence type="ECO:0000313" key="9">
    <source>
        <dbReference type="EMBL" id="MFC3715242.1"/>
    </source>
</evidence>
<dbReference type="Gene3D" id="1.20.1250.20">
    <property type="entry name" value="MFS general substrate transporter like domains"/>
    <property type="match status" value="1"/>
</dbReference>
<dbReference type="Gene3D" id="1.20.1720.10">
    <property type="entry name" value="Multidrug resistance protein D"/>
    <property type="match status" value="1"/>
</dbReference>
<dbReference type="EMBL" id="JBHRYA010000003">
    <property type="protein sequence ID" value="MFC3715242.1"/>
    <property type="molecule type" value="Genomic_DNA"/>
</dbReference>
<proteinExistence type="predicted"/>
<feature type="transmembrane region" description="Helical" evidence="7">
    <location>
        <begin position="499"/>
        <end position="517"/>
    </location>
</feature>
<dbReference type="PANTHER" id="PTHR23501:SF174">
    <property type="entry name" value="MULTIDRUG EXPORT PROTEIN EMRB-RELATED"/>
    <property type="match status" value="1"/>
</dbReference>
<comment type="caution">
    <text evidence="9">The sequence shown here is derived from an EMBL/GenBank/DDBJ whole genome shotgun (WGS) entry which is preliminary data.</text>
</comment>
<feature type="transmembrane region" description="Helical" evidence="7">
    <location>
        <begin position="296"/>
        <end position="317"/>
    </location>
</feature>
<feature type="domain" description="Major facilitator superfamily (MFS) profile" evidence="8">
    <location>
        <begin position="37"/>
        <end position="522"/>
    </location>
</feature>
<dbReference type="PROSITE" id="PS50850">
    <property type="entry name" value="MFS"/>
    <property type="match status" value="1"/>
</dbReference>
<protein>
    <submittedName>
        <fullName evidence="9">DHA2 family efflux MFS transporter permease subunit</fullName>
    </submittedName>
</protein>
<dbReference type="SUPFAM" id="SSF103473">
    <property type="entry name" value="MFS general substrate transporter"/>
    <property type="match status" value="1"/>
</dbReference>
<evidence type="ECO:0000313" key="10">
    <source>
        <dbReference type="Proteomes" id="UP001595705"/>
    </source>
</evidence>
<keyword evidence="5 7" id="KW-1133">Transmembrane helix</keyword>
<feature type="transmembrane region" description="Helical" evidence="7">
    <location>
        <begin position="357"/>
        <end position="376"/>
    </location>
</feature>
<dbReference type="CDD" id="cd17503">
    <property type="entry name" value="MFS_LmrB_MDR_like"/>
    <property type="match status" value="1"/>
</dbReference>
<evidence type="ECO:0000256" key="4">
    <source>
        <dbReference type="ARBA" id="ARBA00022692"/>
    </source>
</evidence>
<dbReference type="InterPro" id="IPR020846">
    <property type="entry name" value="MFS_dom"/>
</dbReference>
<keyword evidence="2" id="KW-0813">Transport</keyword>